<keyword evidence="2" id="KW-1185">Reference proteome</keyword>
<reference evidence="1 2" key="1">
    <citation type="submission" date="2021-06" db="EMBL/GenBank/DDBJ databases">
        <authorList>
            <person name="Palmer J.M."/>
        </authorList>
    </citation>
    <scope>NUCLEOTIDE SEQUENCE [LARGE SCALE GENOMIC DNA]</scope>
    <source>
        <strain evidence="2">if_2019</strain>
        <tissue evidence="1">Muscle</tissue>
    </source>
</reference>
<dbReference type="Proteomes" id="UP001482620">
    <property type="component" value="Unassembled WGS sequence"/>
</dbReference>
<dbReference type="EMBL" id="JAHRIQ010092769">
    <property type="protein sequence ID" value="MEQ2250542.1"/>
    <property type="molecule type" value="Genomic_DNA"/>
</dbReference>
<evidence type="ECO:0000313" key="2">
    <source>
        <dbReference type="Proteomes" id="UP001482620"/>
    </source>
</evidence>
<proteinExistence type="predicted"/>
<evidence type="ECO:0000313" key="1">
    <source>
        <dbReference type="EMBL" id="MEQ2250542.1"/>
    </source>
</evidence>
<gene>
    <name evidence="1" type="ORF">ILYODFUR_001899</name>
</gene>
<comment type="caution">
    <text evidence="1">The sequence shown here is derived from an EMBL/GenBank/DDBJ whole genome shotgun (WGS) entry which is preliminary data.</text>
</comment>
<organism evidence="1 2">
    <name type="scientific">Ilyodon furcidens</name>
    <name type="common">goldbreast splitfin</name>
    <dbReference type="NCBI Taxonomy" id="33524"/>
    <lineage>
        <taxon>Eukaryota</taxon>
        <taxon>Metazoa</taxon>
        <taxon>Chordata</taxon>
        <taxon>Craniata</taxon>
        <taxon>Vertebrata</taxon>
        <taxon>Euteleostomi</taxon>
        <taxon>Actinopterygii</taxon>
        <taxon>Neopterygii</taxon>
        <taxon>Teleostei</taxon>
        <taxon>Neoteleostei</taxon>
        <taxon>Acanthomorphata</taxon>
        <taxon>Ovalentaria</taxon>
        <taxon>Atherinomorphae</taxon>
        <taxon>Cyprinodontiformes</taxon>
        <taxon>Goodeidae</taxon>
        <taxon>Ilyodon</taxon>
    </lineage>
</organism>
<accession>A0ABV0V172</accession>
<sequence>MTPSVENNQRTICDSFGDPHLAVVFSSVMPLRGGVCRHSAWAQNWVELQQQRRYWVEAECKKGKVGLGGFAVSRGI</sequence>
<name>A0ABV0V172_9TELE</name>
<protein>
    <submittedName>
        <fullName evidence="1">Uncharacterized protein</fullName>
    </submittedName>
</protein>